<dbReference type="EMBL" id="JAMRDG010000002">
    <property type="protein sequence ID" value="KAJ3685046.1"/>
    <property type="molecule type" value="Genomic_DNA"/>
</dbReference>
<comment type="caution">
    <text evidence="1">The sequence shown here is derived from an EMBL/GenBank/DDBJ whole genome shotgun (WGS) entry which is preliminary data.</text>
</comment>
<keyword evidence="2" id="KW-1185">Reference proteome</keyword>
<dbReference type="AlphaFoldDB" id="A0AAD5WA86"/>
<evidence type="ECO:0000313" key="1">
    <source>
        <dbReference type="EMBL" id="KAJ3685046.1"/>
    </source>
</evidence>
<organism evidence="1 2">
    <name type="scientific">Rhynchospora tenuis</name>
    <dbReference type="NCBI Taxonomy" id="198213"/>
    <lineage>
        <taxon>Eukaryota</taxon>
        <taxon>Viridiplantae</taxon>
        <taxon>Streptophyta</taxon>
        <taxon>Embryophyta</taxon>
        <taxon>Tracheophyta</taxon>
        <taxon>Spermatophyta</taxon>
        <taxon>Magnoliopsida</taxon>
        <taxon>Liliopsida</taxon>
        <taxon>Poales</taxon>
        <taxon>Cyperaceae</taxon>
        <taxon>Cyperoideae</taxon>
        <taxon>Rhynchosporeae</taxon>
        <taxon>Rhynchospora</taxon>
    </lineage>
</organism>
<proteinExistence type="predicted"/>
<gene>
    <name evidence="1" type="ORF">LUZ61_014210</name>
</gene>
<sequence>MHQILSQFGSNPWSLFVGAFTLLLLWGATRALEWAWLRPRRLEQAMRKKGLRGTVYRSLAGDLKEETRLNKEARKAHAIFARYCPSSFAF</sequence>
<reference evidence="1 2" key="1">
    <citation type="journal article" date="2022" name="Cell">
        <title>Repeat-based holocentromeres influence genome architecture and karyotype evolution.</title>
        <authorList>
            <person name="Hofstatter P.G."/>
            <person name="Thangavel G."/>
            <person name="Lux T."/>
            <person name="Neumann P."/>
            <person name="Vondrak T."/>
            <person name="Novak P."/>
            <person name="Zhang M."/>
            <person name="Costa L."/>
            <person name="Castellani M."/>
            <person name="Scott A."/>
            <person name="Toegelov H."/>
            <person name="Fuchs J."/>
            <person name="Mata-Sucre Y."/>
            <person name="Dias Y."/>
            <person name="Vanzela A.L.L."/>
            <person name="Huettel B."/>
            <person name="Almeida C.C.S."/>
            <person name="Simkova H."/>
            <person name="Souza G."/>
            <person name="Pedrosa-Harand A."/>
            <person name="Macas J."/>
            <person name="Mayer K.F.X."/>
            <person name="Houben A."/>
            <person name="Marques A."/>
        </authorList>
    </citation>
    <scope>NUCLEOTIDE SEQUENCE [LARGE SCALE GENOMIC DNA]</scope>
    <source>
        <strain evidence="1">RhyTen1mFocal</strain>
    </source>
</reference>
<dbReference type="Proteomes" id="UP001210211">
    <property type="component" value="Unassembled WGS sequence"/>
</dbReference>
<name>A0AAD5WA86_9POAL</name>
<protein>
    <submittedName>
        <fullName evidence="1">Uncharacterized protein</fullName>
    </submittedName>
</protein>
<accession>A0AAD5WA86</accession>
<evidence type="ECO:0000313" key="2">
    <source>
        <dbReference type="Proteomes" id="UP001210211"/>
    </source>
</evidence>